<protein>
    <submittedName>
        <fullName evidence="1">Uncharacterized protein</fullName>
    </submittedName>
</protein>
<name>A0A8X7BR81_9ARAC</name>
<gene>
    <name evidence="1" type="ORF">TNIN_236851</name>
</gene>
<feature type="non-terminal residue" evidence="1">
    <location>
        <position position="1"/>
    </location>
</feature>
<proteinExistence type="predicted"/>
<dbReference type="AlphaFoldDB" id="A0A8X7BR81"/>
<reference evidence="1" key="1">
    <citation type="submission" date="2020-08" db="EMBL/GenBank/DDBJ databases">
        <title>Multicomponent nature underlies the extraordinary mechanical properties of spider dragline silk.</title>
        <authorList>
            <person name="Kono N."/>
            <person name="Nakamura H."/>
            <person name="Mori M."/>
            <person name="Yoshida Y."/>
            <person name="Ohtoshi R."/>
            <person name="Malay A.D."/>
            <person name="Moran D.A.P."/>
            <person name="Tomita M."/>
            <person name="Numata K."/>
            <person name="Arakawa K."/>
        </authorList>
    </citation>
    <scope>NUCLEOTIDE SEQUENCE</scope>
</reference>
<comment type="caution">
    <text evidence="1">The sequence shown here is derived from an EMBL/GenBank/DDBJ whole genome shotgun (WGS) entry which is preliminary data.</text>
</comment>
<evidence type="ECO:0000313" key="1">
    <source>
        <dbReference type="EMBL" id="GFY39662.1"/>
    </source>
</evidence>
<dbReference type="EMBL" id="BMAV01001483">
    <property type="protein sequence ID" value="GFY39662.1"/>
    <property type="molecule type" value="Genomic_DNA"/>
</dbReference>
<evidence type="ECO:0000313" key="2">
    <source>
        <dbReference type="Proteomes" id="UP000886998"/>
    </source>
</evidence>
<dbReference type="Proteomes" id="UP000886998">
    <property type="component" value="Unassembled WGS sequence"/>
</dbReference>
<accession>A0A8X7BR81</accession>
<sequence>YCCGLYSERSCHDGCIQRKLKAWKCVESPANKKTREISENDGQFTKDYIQVEFPTGDGFSSQAPIMIKNVSKSR</sequence>
<organism evidence="1 2">
    <name type="scientific">Trichonephila inaurata madagascariensis</name>
    <dbReference type="NCBI Taxonomy" id="2747483"/>
    <lineage>
        <taxon>Eukaryota</taxon>
        <taxon>Metazoa</taxon>
        <taxon>Ecdysozoa</taxon>
        <taxon>Arthropoda</taxon>
        <taxon>Chelicerata</taxon>
        <taxon>Arachnida</taxon>
        <taxon>Araneae</taxon>
        <taxon>Araneomorphae</taxon>
        <taxon>Entelegynae</taxon>
        <taxon>Araneoidea</taxon>
        <taxon>Nephilidae</taxon>
        <taxon>Trichonephila</taxon>
        <taxon>Trichonephila inaurata</taxon>
    </lineage>
</organism>
<keyword evidence="2" id="KW-1185">Reference proteome</keyword>